<evidence type="ECO:0000256" key="1">
    <source>
        <dbReference type="SAM" id="Phobius"/>
    </source>
</evidence>
<keyword evidence="1" id="KW-0812">Transmembrane</keyword>
<feature type="transmembrane region" description="Helical" evidence="1">
    <location>
        <begin position="111"/>
        <end position="137"/>
    </location>
</feature>
<accession>X0X2G8</accession>
<evidence type="ECO:0000313" key="2">
    <source>
        <dbReference type="EMBL" id="GAG30838.1"/>
    </source>
</evidence>
<organism evidence="2">
    <name type="scientific">marine sediment metagenome</name>
    <dbReference type="NCBI Taxonomy" id="412755"/>
    <lineage>
        <taxon>unclassified sequences</taxon>
        <taxon>metagenomes</taxon>
        <taxon>ecological metagenomes</taxon>
    </lineage>
</organism>
<dbReference type="AlphaFoldDB" id="X0X2G8"/>
<name>X0X2G8_9ZZZZ</name>
<proteinExistence type="predicted"/>
<feature type="transmembrane region" description="Helical" evidence="1">
    <location>
        <begin position="180"/>
        <end position="197"/>
    </location>
</feature>
<protein>
    <submittedName>
        <fullName evidence="2">Uncharacterized protein</fullName>
    </submittedName>
</protein>
<feature type="transmembrane region" description="Helical" evidence="1">
    <location>
        <begin position="144"/>
        <end position="168"/>
    </location>
</feature>
<keyword evidence="1" id="KW-0472">Membrane</keyword>
<reference evidence="2" key="1">
    <citation type="journal article" date="2014" name="Front. Microbiol.">
        <title>High frequency of phylogenetically diverse reductive dehalogenase-homologous genes in deep subseafloor sedimentary metagenomes.</title>
        <authorList>
            <person name="Kawai M."/>
            <person name="Futagami T."/>
            <person name="Toyoda A."/>
            <person name="Takaki Y."/>
            <person name="Nishi S."/>
            <person name="Hori S."/>
            <person name="Arai W."/>
            <person name="Tsubouchi T."/>
            <person name="Morono Y."/>
            <person name="Uchiyama I."/>
            <person name="Ito T."/>
            <person name="Fujiyama A."/>
            <person name="Inagaki F."/>
            <person name="Takami H."/>
        </authorList>
    </citation>
    <scope>NUCLEOTIDE SEQUENCE</scope>
    <source>
        <strain evidence="2">Expedition CK06-06</strain>
    </source>
</reference>
<feature type="non-terminal residue" evidence="2">
    <location>
        <position position="1"/>
    </location>
</feature>
<gene>
    <name evidence="2" type="ORF">S01H1_70107</name>
</gene>
<keyword evidence="1" id="KW-1133">Transmembrane helix</keyword>
<dbReference type="EMBL" id="BARS01046591">
    <property type="protein sequence ID" value="GAG30838.1"/>
    <property type="molecule type" value="Genomic_DNA"/>
</dbReference>
<feature type="transmembrane region" description="Helical" evidence="1">
    <location>
        <begin position="79"/>
        <end position="99"/>
    </location>
</feature>
<sequence>QPVHNWSKLLADKNKDETKVDNNFRQYMQLQQKELTRKYYIQKGLEPKELNSENKLSGILVPSEDYSGIPRNIFDVVRMLWIGSYSAFFKIGLPFSAFFHDKRLIFHFPFIFLWKSFMFLVSIGVVLFGILGICFSLKKWKDALTLLLILFYINIFYIAVFVIVRNIVINTRMGIPGLPYFIIFAVVGVQGIYRLLIKNRSSR</sequence>
<comment type="caution">
    <text evidence="2">The sequence shown here is derived from an EMBL/GenBank/DDBJ whole genome shotgun (WGS) entry which is preliminary data.</text>
</comment>